<evidence type="ECO:0000256" key="4">
    <source>
        <dbReference type="ARBA" id="ARBA00023133"/>
    </source>
</evidence>
<dbReference type="AlphaFoldDB" id="A0A0V0QQQ8"/>
<keyword evidence="4" id="KW-0350">Heme biosynthesis</keyword>
<organism evidence="13 14">
    <name type="scientific">Pseudocohnilembus persalinus</name>
    <name type="common">Ciliate</name>
    <dbReference type="NCBI Taxonomy" id="266149"/>
    <lineage>
        <taxon>Eukaryota</taxon>
        <taxon>Sar</taxon>
        <taxon>Alveolata</taxon>
        <taxon>Ciliophora</taxon>
        <taxon>Intramacronucleata</taxon>
        <taxon>Oligohymenophorea</taxon>
        <taxon>Scuticociliatia</taxon>
        <taxon>Philasterida</taxon>
        <taxon>Pseudocohnilembidae</taxon>
        <taxon>Pseudocohnilembus</taxon>
    </lineage>
</organism>
<evidence type="ECO:0000256" key="3">
    <source>
        <dbReference type="ARBA" id="ARBA00012053"/>
    </source>
</evidence>
<dbReference type="GO" id="GO:0008270">
    <property type="term" value="F:zinc ion binding"/>
    <property type="evidence" value="ECO:0007669"/>
    <property type="project" value="TreeGrafter"/>
</dbReference>
<sequence length="330" mass="37226">MQLHPTYSHEVCRKWMVNLPTKDQIIYPIFVLDSENDTQEIKSMPGVARYGYKNIVEHLEPLVNKLKLQSVLIFGVLSDESKKDEEGTYAGTLDENLEGPVHKAIKNIKKAFPKLMIIPDVCLCAYTSHGHCGLVTKDNKLDNDKSIQRLAEVAVSYARVGADMIAPSDMMDNRVAEIKKYLKKYNFSHIPVMSYSAKFASSYYGPFRDVCKSTPLAFDRQSYQLPLDSTQLALRAVERDIQEGTDFIIIKPLGQYLDIAALVKQKFPSTILAGYQVSGEYAMVAFAAEAGACDFKKILLEQLRCFKRAGIDVVITYFAPKILEWLSEQN</sequence>
<evidence type="ECO:0000256" key="6">
    <source>
        <dbReference type="ARBA" id="ARBA00023244"/>
    </source>
</evidence>
<comment type="pathway">
    <text evidence="1">Porphyrin-containing compound metabolism; protoporphyrin-IX biosynthesis; coproporphyrinogen-III from 5-aminolevulinate: step 1/4.</text>
</comment>
<reference evidence="13 14" key="1">
    <citation type="journal article" date="2015" name="Sci. Rep.">
        <title>Genome of the facultative scuticociliatosis pathogen Pseudocohnilembus persalinus provides insight into its virulence through horizontal gene transfer.</title>
        <authorList>
            <person name="Xiong J."/>
            <person name="Wang G."/>
            <person name="Cheng J."/>
            <person name="Tian M."/>
            <person name="Pan X."/>
            <person name="Warren A."/>
            <person name="Jiang C."/>
            <person name="Yuan D."/>
            <person name="Miao W."/>
        </authorList>
    </citation>
    <scope>NUCLEOTIDE SEQUENCE [LARGE SCALE GENOMIC DNA]</scope>
    <source>
        <strain evidence="13">36N120E</strain>
    </source>
</reference>
<dbReference type="GO" id="GO:0006782">
    <property type="term" value="P:protoporphyrinogen IX biosynthetic process"/>
    <property type="evidence" value="ECO:0007669"/>
    <property type="project" value="UniProtKB-UniPathway"/>
</dbReference>
<dbReference type="SMART" id="SM01004">
    <property type="entry name" value="ALAD"/>
    <property type="match status" value="1"/>
</dbReference>
<name>A0A0V0QQQ8_PSEPJ</name>
<dbReference type="Gene3D" id="3.20.20.70">
    <property type="entry name" value="Aldolase class I"/>
    <property type="match status" value="1"/>
</dbReference>
<dbReference type="EC" id="4.2.1.24" evidence="3"/>
<evidence type="ECO:0000313" key="14">
    <source>
        <dbReference type="Proteomes" id="UP000054937"/>
    </source>
</evidence>
<feature type="binding site" evidence="11">
    <location>
        <position position="317"/>
    </location>
    <ligand>
        <name>5-aminolevulinate</name>
        <dbReference type="ChEBI" id="CHEBI:356416"/>
        <label>2</label>
    </ligand>
</feature>
<gene>
    <name evidence="13" type="ORF">PPERSA_04469</name>
</gene>
<comment type="function">
    <text evidence="7">Catalyzes an early step in the biosynthesis of tetrapyrroles. Binds two molecules of 5-aminolevulinate per subunit, each at a distinct site, and catalyzes their condensation to form porphobilinogen.</text>
</comment>
<evidence type="ECO:0000256" key="8">
    <source>
        <dbReference type="ARBA" id="ARBA00032837"/>
    </source>
</evidence>
<dbReference type="SUPFAM" id="SSF51569">
    <property type="entry name" value="Aldolase"/>
    <property type="match status" value="1"/>
</dbReference>
<dbReference type="InParanoid" id="A0A0V0QQQ8"/>
<dbReference type="EMBL" id="LDAU01000114">
    <property type="protein sequence ID" value="KRX04654.1"/>
    <property type="molecule type" value="Genomic_DNA"/>
</dbReference>
<dbReference type="PANTHER" id="PTHR11458">
    <property type="entry name" value="DELTA-AMINOLEVULINIC ACID DEHYDRATASE"/>
    <property type="match status" value="1"/>
</dbReference>
<dbReference type="PANTHER" id="PTHR11458:SF0">
    <property type="entry name" value="DELTA-AMINOLEVULINIC ACID DEHYDRATASE"/>
    <property type="match status" value="1"/>
</dbReference>
<dbReference type="OrthoDB" id="1530at2759"/>
<evidence type="ECO:0000256" key="9">
    <source>
        <dbReference type="ARBA" id="ARBA00047651"/>
    </source>
</evidence>
<accession>A0A0V0QQQ8</accession>
<evidence type="ECO:0000256" key="2">
    <source>
        <dbReference type="ARBA" id="ARBA00008055"/>
    </source>
</evidence>
<evidence type="ECO:0000256" key="11">
    <source>
        <dbReference type="PIRSR" id="PIRSR001415-2"/>
    </source>
</evidence>
<dbReference type="GO" id="GO:0004655">
    <property type="term" value="F:porphobilinogen synthase activity"/>
    <property type="evidence" value="ECO:0007669"/>
    <property type="project" value="UniProtKB-EC"/>
</dbReference>
<dbReference type="OMA" id="YQMDYAN"/>
<dbReference type="NCBIfam" id="NF006762">
    <property type="entry name" value="PRK09283.1"/>
    <property type="match status" value="1"/>
</dbReference>
<evidence type="ECO:0000256" key="12">
    <source>
        <dbReference type="RuleBase" id="RU004161"/>
    </source>
</evidence>
<evidence type="ECO:0000313" key="13">
    <source>
        <dbReference type="EMBL" id="KRX04654.1"/>
    </source>
</evidence>
<dbReference type="InterPro" id="IPR013785">
    <property type="entry name" value="Aldolase_TIM"/>
</dbReference>
<comment type="catalytic activity">
    <reaction evidence="9">
        <text>2 5-aminolevulinate = porphobilinogen + 2 H2O + H(+)</text>
        <dbReference type="Rhea" id="RHEA:24064"/>
        <dbReference type="ChEBI" id="CHEBI:15377"/>
        <dbReference type="ChEBI" id="CHEBI:15378"/>
        <dbReference type="ChEBI" id="CHEBI:58126"/>
        <dbReference type="ChEBI" id="CHEBI:356416"/>
        <dbReference type="EC" id="4.2.1.24"/>
    </reaction>
</comment>
<dbReference type="PIRSF" id="PIRSF001415">
    <property type="entry name" value="Porphbilin_synth"/>
    <property type="match status" value="1"/>
</dbReference>
<comment type="caution">
    <text evidence="13">The sequence shown here is derived from an EMBL/GenBank/DDBJ whole genome shotgun (WGS) entry which is preliminary data.</text>
</comment>
<evidence type="ECO:0000256" key="5">
    <source>
        <dbReference type="ARBA" id="ARBA00023239"/>
    </source>
</evidence>
<dbReference type="InterPro" id="IPR001731">
    <property type="entry name" value="ALAD"/>
</dbReference>
<keyword evidence="14" id="KW-1185">Reference proteome</keyword>
<feature type="active site" description="Schiff-base intermediate with substrate" evidence="10">
    <location>
        <position position="198"/>
    </location>
</feature>
<keyword evidence="5" id="KW-0456">Lyase</keyword>
<comment type="similarity">
    <text evidence="2 12">Belongs to the ALAD family.</text>
</comment>
<protein>
    <recommendedName>
        <fullName evidence="3">porphobilinogen synthase</fullName>
        <ecNumber evidence="3">4.2.1.24</ecNumber>
    </recommendedName>
    <alternativeName>
        <fullName evidence="8">Porphobilinogen synthase</fullName>
    </alternativeName>
</protein>
<dbReference type="GO" id="GO:0005829">
    <property type="term" value="C:cytosol"/>
    <property type="evidence" value="ECO:0007669"/>
    <property type="project" value="TreeGrafter"/>
</dbReference>
<feature type="binding site" evidence="11">
    <location>
        <position position="220"/>
    </location>
    <ligand>
        <name>5-aminolevulinate</name>
        <dbReference type="ChEBI" id="CHEBI:356416"/>
        <label>1</label>
    </ligand>
</feature>
<dbReference type="FunCoup" id="A0A0V0QQQ8">
    <property type="interactions" value="237"/>
</dbReference>
<dbReference type="PRINTS" id="PR00144">
    <property type="entry name" value="DALDHYDRTASE"/>
</dbReference>
<evidence type="ECO:0000256" key="7">
    <source>
        <dbReference type="ARBA" id="ARBA00025628"/>
    </source>
</evidence>
<feature type="binding site" evidence="11">
    <location>
        <position position="208"/>
    </location>
    <ligand>
        <name>5-aminolevulinate</name>
        <dbReference type="ChEBI" id="CHEBI:356416"/>
        <label>1</label>
    </ligand>
</feature>
<evidence type="ECO:0000256" key="10">
    <source>
        <dbReference type="PIRSR" id="PIRSR001415-1"/>
    </source>
</evidence>
<feature type="binding site" evidence="11">
    <location>
        <position position="278"/>
    </location>
    <ligand>
        <name>5-aminolevulinate</name>
        <dbReference type="ChEBI" id="CHEBI:356416"/>
        <label>2</label>
    </ligand>
</feature>
<evidence type="ECO:0000256" key="1">
    <source>
        <dbReference type="ARBA" id="ARBA00004694"/>
    </source>
</evidence>
<feature type="active site" description="Schiff-base intermediate with substrate" evidence="10">
    <location>
        <position position="251"/>
    </location>
</feature>
<dbReference type="Proteomes" id="UP000054937">
    <property type="component" value="Unassembled WGS sequence"/>
</dbReference>
<proteinExistence type="inferred from homology"/>
<dbReference type="Pfam" id="PF00490">
    <property type="entry name" value="ALAD"/>
    <property type="match status" value="1"/>
</dbReference>
<dbReference type="UniPathway" id="UPA00251">
    <property type="reaction ID" value="UER00318"/>
</dbReference>
<keyword evidence="6" id="KW-0627">Porphyrin biosynthesis</keyword>